<dbReference type="EMBL" id="CAJGYO010000004">
    <property type="protein sequence ID" value="CAD6223402.1"/>
    <property type="molecule type" value="Genomic_DNA"/>
</dbReference>
<gene>
    <name evidence="3" type="ORF">NCGR_LOCUS15816</name>
</gene>
<feature type="domain" description="PIR2-like helical" evidence="2">
    <location>
        <begin position="198"/>
        <end position="305"/>
    </location>
</feature>
<feature type="domain" description="DUF3615" evidence="1">
    <location>
        <begin position="450"/>
        <end position="533"/>
    </location>
</feature>
<comment type="caution">
    <text evidence="3">The sequence shown here is derived from an EMBL/GenBank/DDBJ whole genome shotgun (WGS) entry which is preliminary data.</text>
</comment>
<organism evidence="3 4">
    <name type="scientific">Miscanthus lutarioriparius</name>
    <dbReference type="NCBI Taxonomy" id="422564"/>
    <lineage>
        <taxon>Eukaryota</taxon>
        <taxon>Viridiplantae</taxon>
        <taxon>Streptophyta</taxon>
        <taxon>Embryophyta</taxon>
        <taxon>Tracheophyta</taxon>
        <taxon>Spermatophyta</taxon>
        <taxon>Magnoliopsida</taxon>
        <taxon>Liliopsida</taxon>
        <taxon>Poales</taxon>
        <taxon>Poaceae</taxon>
        <taxon>PACMAD clade</taxon>
        <taxon>Panicoideae</taxon>
        <taxon>Andropogonodae</taxon>
        <taxon>Andropogoneae</taxon>
        <taxon>Saccharinae</taxon>
        <taxon>Miscanthus</taxon>
    </lineage>
</organism>
<dbReference type="PANTHER" id="PTHR33120">
    <property type="entry name" value="EXPRESSED PROTEIN-RELATED"/>
    <property type="match status" value="1"/>
</dbReference>
<keyword evidence="4" id="KW-1185">Reference proteome</keyword>
<dbReference type="PANTHER" id="PTHR33120:SF53">
    <property type="entry name" value="OS03G0697833 PROTEIN"/>
    <property type="match status" value="1"/>
</dbReference>
<evidence type="ECO:0000313" key="3">
    <source>
        <dbReference type="EMBL" id="CAD6223402.1"/>
    </source>
</evidence>
<dbReference type="Pfam" id="PF12274">
    <property type="entry name" value="DUF3615"/>
    <property type="match status" value="1"/>
</dbReference>
<dbReference type="OrthoDB" id="688001at2759"/>
<feature type="domain" description="PIR2-like helical" evidence="2">
    <location>
        <begin position="18"/>
        <end position="76"/>
    </location>
</feature>
<accession>A0A811NFT9</accession>
<dbReference type="AlphaFoldDB" id="A0A811NFT9"/>
<evidence type="ECO:0000259" key="1">
    <source>
        <dbReference type="Pfam" id="PF12274"/>
    </source>
</evidence>
<dbReference type="InterPro" id="IPR046527">
    <property type="entry name" value="PIR2-like_helical"/>
</dbReference>
<name>A0A811NFT9_9POAL</name>
<dbReference type="InterPro" id="IPR022059">
    <property type="entry name" value="DUF3615"/>
</dbReference>
<evidence type="ECO:0000313" key="4">
    <source>
        <dbReference type="Proteomes" id="UP000604825"/>
    </source>
</evidence>
<reference evidence="3" key="1">
    <citation type="submission" date="2020-10" db="EMBL/GenBank/DDBJ databases">
        <authorList>
            <person name="Han B."/>
            <person name="Lu T."/>
            <person name="Zhao Q."/>
            <person name="Huang X."/>
            <person name="Zhao Y."/>
        </authorList>
    </citation>
    <scope>NUCLEOTIDE SEQUENCE</scope>
</reference>
<dbReference type="Proteomes" id="UP000604825">
    <property type="component" value="Unassembled WGS sequence"/>
</dbReference>
<sequence>MRSQAGTSSKAKGKSEDATQQAGKLICADANRIAARSLEGLVTFLTTYFRYLPTSEALRYLRRARADLLVAVRLIEEDRDSEAFTIGHPTTRVALTCAALSAMRRHVTGSDDPKVTRLVNSSLMLASRLDKVSPLLAKQGRLCSSTLNHLSEVSLEGSHGMEDSDGIMRHAISRFPSGIKKALYPFELELALMKVLLDRIHGFYLKAISCIPASCLRSRHHRGLLKAAHCYGQFDPVTNIILNTIWYDNVFPPHQEFEVDMIYDEALTRTECRSLDGLITFVTKLVPALSTYDATRYLLLDNVALDRVTSRAKEGGYEISNDRHDAYKVAARAANHPNPRALATFTLGSMEHGSKLKSLLENNRTLSPDDVKIISTYFSQYPCSKPGLVQKLTKHASQIVSAKRKDFEAHQSSICSCAQAALRKHAQDTASSSYVFCFSAVLAFFEPCLGEEYELFTICGVNAEIPSNGNFGYYENYDGYPYSHINIWARLKGSQLAAVAPTLLFIQCRNDSEDMKDSQFLCLPVSESSKDAGMLSVSCIQISLHDCS</sequence>
<dbReference type="Pfam" id="PF20235">
    <property type="entry name" value="PIR2-like_helical"/>
    <property type="match status" value="2"/>
</dbReference>
<proteinExistence type="predicted"/>
<protein>
    <submittedName>
        <fullName evidence="3">Uncharacterized protein</fullName>
    </submittedName>
</protein>
<evidence type="ECO:0000259" key="2">
    <source>
        <dbReference type="Pfam" id="PF20235"/>
    </source>
</evidence>